<evidence type="ECO:0000259" key="1">
    <source>
        <dbReference type="Pfam" id="PF13843"/>
    </source>
</evidence>
<sequence length="129" mass="14556">MYNFEVYAGKILPQPGFPDIGANGNIVLRMASVVPRDLDYILYFDNWFCSVDLQVVLKKVAISSVGTVREARLKGCKLPSDKELKRKGRGSYVEMETTFEGVNLRAVKWFDNRHVTLLPSFASALQIIL</sequence>
<reference evidence="2" key="2">
    <citation type="submission" date="2021-09" db="EMBL/GenBank/DDBJ databases">
        <authorList>
            <person name="Jia N."/>
            <person name="Wang J."/>
            <person name="Shi W."/>
            <person name="Du L."/>
            <person name="Sun Y."/>
            <person name="Zhan W."/>
            <person name="Jiang J."/>
            <person name="Wang Q."/>
            <person name="Zhang B."/>
            <person name="Ji P."/>
            <person name="Sakyi L.B."/>
            <person name="Cui X."/>
            <person name="Yuan T."/>
            <person name="Jiang B."/>
            <person name="Yang W."/>
            <person name="Lam T.T.-Y."/>
            <person name="Chang Q."/>
            <person name="Ding S."/>
            <person name="Wang X."/>
            <person name="Zhu J."/>
            <person name="Ruan X."/>
            <person name="Zhao L."/>
            <person name="Wei J."/>
            <person name="Que T."/>
            <person name="Du C."/>
            <person name="Cheng J."/>
            <person name="Dai P."/>
            <person name="Han X."/>
            <person name="Huang E."/>
            <person name="Gao Y."/>
            <person name="Liu J."/>
            <person name="Shao H."/>
            <person name="Ye R."/>
            <person name="Li L."/>
            <person name="Wei W."/>
            <person name="Wang X."/>
            <person name="Wang C."/>
            <person name="Huo Q."/>
            <person name="Li W."/>
            <person name="Guo W."/>
            <person name="Chen H."/>
            <person name="Chen S."/>
            <person name="Zhou L."/>
            <person name="Zhou L."/>
            <person name="Ni X."/>
            <person name="Tian J."/>
            <person name="Zhou Y."/>
            <person name="Sheng Y."/>
            <person name="Liu T."/>
            <person name="Pan Y."/>
            <person name="Xia L."/>
            <person name="Li J."/>
            <person name="Zhao F."/>
            <person name="Cao W."/>
        </authorList>
    </citation>
    <scope>NUCLEOTIDE SEQUENCE</scope>
    <source>
        <strain evidence="2">Rsan-2018</strain>
        <tissue evidence="2">Larvae</tissue>
    </source>
</reference>
<gene>
    <name evidence="2" type="ORF">HPB52_011866</name>
</gene>
<dbReference type="Proteomes" id="UP000821837">
    <property type="component" value="Unassembled WGS sequence"/>
</dbReference>
<keyword evidence="3" id="KW-1185">Reference proteome</keyword>
<evidence type="ECO:0000313" key="2">
    <source>
        <dbReference type="EMBL" id="KAH7943822.1"/>
    </source>
</evidence>
<accession>A0A9D4SS72</accession>
<dbReference type="PANTHER" id="PTHR47272:SF1">
    <property type="entry name" value="PIGGYBAC TRANSPOSABLE ELEMENT-DERIVED PROTEIN 3-LIKE"/>
    <property type="match status" value="1"/>
</dbReference>
<dbReference type="InterPro" id="IPR029526">
    <property type="entry name" value="PGBD"/>
</dbReference>
<organism evidence="2 3">
    <name type="scientific">Rhipicephalus sanguineus</name>
    <name type="common">Brown dog tick</name>
    <name type="synonym">Ixodes sanguineus</name>
    <dbReference type="NCBI Taxonomy" id="34632"/>
    <lineage>
        <taxon>Eukaryota</taxon>
        <taxon>Metazoa</taxon>
        <taxon>Ecdysozoa</taxon>
        <taxon>Arthropoda</taxon>
        <taxon>Chelicerata</taxon>
        <taxon>Arachnida</taxon>
        <taxon>Acari</taxon>
        <taxon>Parasitiformes</taxon>
        <taxon>Ixodida</taxon>
        <taxon>Ixodoidea</taxon>
        <taxon>Ixodidae</taxon>
        <taxon>Rhipicephalinae</taxon>
        <taxon>Rhipicephalus</taxon>
        <taxon>Rhipicephalus</taxon>
    </lineage>
</organism>
<dbReference type="PANTHER" id="PTHR47272">
    <property type="entry name" value="DDE_TNP_1_7 DOMAIN-CONTAINING PROTEIN"/>
    <property type="match status" value="1"/>
</dbReference>
<evidence type="ECO:0000313" key="3">
    <source>
        <dbReference type="Proteomes" id="UP000821837"/>
    </source>
</evidence>
<dbReference type="EMBL" id="JABSTV010001253">
    <property type="protein sequence ID" value="KAH7943822.1"/>
    <property type="molecule type" value="Genomic_DNA"/>
</dbReference>
<dbReference type="AlphaFoldDB" id="A0A9D4SS72"/>
<protein>
    <recommendedName>
        <fullName evidence="1">PiggyBac transposable element-derived protein domain-containing protein</fullName>
    </recommendedName>
</protein>
<comment type="caution">
    <text evidence="2">The sequence shown here is derived from an EMBL/GenBank/DDBJ whole genome shotgun (WGS) entry which is preliminary data.</text>
</comment>
<name>A0A9D4SS72_RHISA</name>
<dbReference type="VEuPathDB" id="VectorBase:RSAN_031646"/>
<dbReference type="Pfam" id="PF13843">
    <property type="entry name" value="DDE_Tnp_1_7"/>
    <property type="match status" value="1"/>
</dbReference>
<reference evidence="2" key="1">
    <citation type="journal article" date="2020" name="Cell">
        <title>Large-Scale Comparative Analyses of Tick Genomes Elucidate Their Genetic Diversity and Vector Capacities.</title>
        <authorList>
            <consortium name="Tick Genome and Microbiome Consortium (TIGMIC)"/>
            <person name="Jia N."/>
            <person name="Wang J."/>
            <person name="Shi W."/>
            <person name="Du L."/>
            <person name="Sun Y."/>
            <person name="Zhan W."/>
            <person name="Jiang J.F."/>
            <person name="Wang Q."/>
            <person name="Zhang B."/>
            <person name="Ji P."/>
            <person name="Bell-Sakyi L."/>
            <person name="Cui X.M."/>
            <person name="Yuan T.T."/>
            <person name="Jiang B.G."/>
            <person name="Yang W.F."/>
            <person name="Lam T.T."/>
            <person name="Chang Q.C."/>
            <person name="Ding S.J."/>
            <person name="Wang X.J."/>
            <person name="Zhu J.G."/>
            <person name="Ruan X.D."/>
            <person name="Zhao L."/>
            <person name="Wei J.T."/>
            <person name="Ye R.Z."/>
            <person name="Que T.C."/>
            <person name="Du C.H."/>
            <person name="Zhou Y.H."/>
            <person name="Cheng J.X."/>
            <person name="Dai P.F."/>
            <person name="Guo W.B."/>
            <person name="Han X.H."/>
            <person name="Huang E.J."/>
            <person name="Li L.F."/>
            <person name="Wei W."/>
            <person name="Gao Y.C."/>
            <person name="Liu J.Z."/>
            <person name="Shao H.Z."/>
            <person name="Wang X."/>
            <person name="Wang C.C."/>
            <person name="Yang T.C."/>
            <person name="Huo Q.B."/>
            <person name="Li W."/>
            <person name="Chen H.Y."/>
            <person name="Chen S.E."/>
            <person name="Zhou L.G."/>
            <person name="Ni X.B."/>
            <person name="Tian J.H."/>
            <person name="Sheng Y."/>
            <person name="Liu T."/>
            <person name="Pan Y.S."/>
            <person name="Xia L.Y."/>
            <person name="Li J."/>
            <person name="Zhao F."/>
            <person name="Cao W.C."/>
        </authorList>
    </citation>
    <scope>NUCLEOTIDE SEQUENCE</scope>
    <source>
        <strain evidence="2">Rsan-2018</strain>
    </source>
</reference>
<proteinExistence type="predicted"/>
<feature type="domain" description="PiggyBac transposable element-derived protein" evidence="1">
    <location>
        <begin position="2"/>
        <end position="124"/>
    </location>
</feature>